<dbReference type="Pfam" id="PF01042">
    <property type="entry name" value="Ribonuc_L-PSP"/>
    <property type="match status" value="1"/>
</dbReference>
<organism evidence="1 2">
    <name type="scientific">Amycolatopsis heterodermiae</name>
    <dbReference type="NCBI Taxonomy" id="3110235"/>
    <lineage>
        <taxon>Bacteria</taxon>
        <taxon>Bacillati</taxon>
        <taxon>Actinomycetota</taxon>
        <taxon>Actinomycetes</taxon>
        <taxon>Pseudonocardiales</taxon>
        <taxon>Pseudonocardiaceae</taxon>
        <taxon>Amycolatopsis</taxon>
    </lineage>
</organism>
<gene>
    <name evidence="1" type="ORF">VA596_12330</name>
</gene>
<dbReference type="EC" id="3.5.-.-" evidence="1"/>
<evidence type="ECO:0000313" key="2">
    <source>
        <dbReference type="Proteomes" id="UP001304298"/>
    </source>
</evidence>
<sequence>MLSQTFSLPDAPPPAAGYSPVVRRGPLLAISGQVPFLPGRLEGPVPGFREQARTVFGYLVQLLETAGAGVPDVLVVRIYLAREQDFPVMNEVFDEVFGEVRPARTTVWVDLPGGLLIEADVLAVPGS</sequence>
<keyword evidence="1" id="KW-0378">Hydrolase</keyword>
<comment type="caution">
    <text evidence="1">The sequence shown here is derived from an EMBL/GenBank/DDBJ whole genome shotgun (WGS) entry which is preliminary data.</text>
</comment>
<reference evidence="1 2" key="1">
    <citation type="submission" date="2023-12" db="EMBL/GenBank/DDBJ databases">
        <title>Amycolatopsis sp. V23-08.</title>
        <authorList>
            <person name="Somphong A."/>
        </authorList>
    </citation>
    <scope>NUCLEOTIDE SEQUENCE [LARGE SCALE GENOMIC DNA]</scope>
    <source>
        <strain evidence="1 2">V23-08</strain>
    </source>
</reference>
<dbReference type="PANTHER" id="PTHR11803:SF39">
    <property type="entry name" value="2-IMINOBUTANOATE_2-IMINOPROPANOATE DEAMINASE"/>
    <property type="match status" value="1"/>
</dbReference>
<dbReference type="CDD" id="cd00448">
    <property type="entry name" value="YjgF_YER057c_UK114_family"/>
    <property type="match status" value="1"/>
</dbReference>
<accession>A0ABU5R3P4</accession>
<evidence type="ECO:0000313" key="1">
    <source>
        <dbReference type="EMBL" id="MEA5360325.1"/>
    </source>
</evidence>
<name>A0ABU5R3P4_9PSEU</name>
<dbReference type="Gene3D" id="3.30.1330.40">
    <property type="entry name" value="RutC-like"/>
    <property type="match status" value="1"/>
</dbReference>
<keyword evidence="2" id="KW-1185">Reference proteome</keyword>
<dbReference type="GO" id="GO:0016787">
    <property type="term" value="F:hydrolase activity"/>
    <property type="evidence" value="ECO:0007669"/>
    <property type="project" value="UniProtKB-KW"/>
</dbReference>
<dbReference type="EMBL" id="JAYFSI010000002">
    <property type="protein sequence ID" value="MEA5360325.1"/>
    <property type="molecule type" value="Genomic_DNA"/>
</dbReference>
<dbReference type="PANTHER" id="PTHR11803">
    <property type="entry name" value="2-IMINOBUTANOATE/2-IMINOPROPANOATE DEAMINASE RIDA"/>
    <property type="match status" value="1"/>
</dbReference>
<dbReference type="RefSeq" id="WP_323326366.1">
    <property type="nucleotide sequence ID" value="NZ_JAYFSI010000002.1"/>
</dbReference>
<dbReference type="SUPFAM" id="SSF55298">
    <property type="entry name" value="YjgF-like"/>
    <property type="match status" value="1"/>
</dbReference>
<proteinExistence type="predicted"/>
<dbReference type="InterPro" id="IPR035959">
    <property type="entry name" value="RutC-like_sf"/>
</dbReference>
<dbReference type="InterPro" id="IPR006175">
    <property type="entry name" value="YjgF/YER057c/UK114"/>
</dbReference>
<protein>
    <submittedName>
        <fullName evidence="1">RidA family protein</fullName>
        <ecNumber evidence="1">3.5.-.-</ecNumber>
    </submittedName>
</protein>
<dbReference type="Proteomes" id="UP001304298">
    <property type="component" value="Unassembled WGS sequence"/>
</dbReference>